<evidence type="ECO:0000313" key="2">
    <source>
        <dbReference type="EMBL" id="KAH8699021.1"/>
    </source>
</evidence>
<protein>
    <submittedName>
        <fullName evidence="2">Uncharacterized protein</fullName>
    </submittedName>
</protein>
<comment type="caution">
    <text evidence="2">The sequence shown here is derived from an EMBL/GenBank/DDBJ whole genome shotgun (WGS) entry which is preliminary data.</text>
</comment>
<dbReference type="Proteomes" id="UP001201262">
    <property type="component" value="Unassembled WGS sequence"/>
</dbReference>
<keyword evidence="3" id="KW-1185">Reference proteome</keyword>
<dbReference type="AlphaFoldDB" id="A0AAD4KYT5"/>
<organism evidence="2 3">
    <name type="scientific">Talaromyces proteolyticus</name>
    <dbReference type="NCBI Taxonomy" id="1131652"/>
    <lineage>
        <taxon>Eukaryota</taxon>
        <taxon>Fungi</taxon>
        <taxon>Dikarya</taxon>
        <taxon>Ascomycota</taxon>
        <taxon>Pezizomycotina</taxon>
        <taxon>Eurotiomycetes</taxon>
        <taxon>Eurotiomycetidae</taxon>
        <taxon>Eurotiales</taxon>
        <taxon>Trichocomaceae</taxon>
        <taxon>Talaromyces</taxon>
        <taxon>Talaromyces sect. Bacilispori</taxon>
    </lineage>
</organism>
<name>A0AAD4KYT5_9EURO</name>
<gene>
    <name evidence="2" type="ORF">BGW36DRAFT_460825</name>
</gene>
<dbReference type="RefSeq" id="XP_046073485.1">
    <property type="nucleotide sequence ID" value="XM_046222111.1"/>
</dbReference>
<reference evidence="2" key="1">
    <citation type="submission" date="2021-12" db="EMBL/GenBank/DDBJ databases">
        <title>Convergent genome expansion in fungi linked to evolution of root-endophyte symbiosis.</title>
        <authorList>
            <consortium name="DOE Joint Genome Institute"/>
            <person name="Ke Y.-H."/>
            <person name="Bonito G."/>
            <person name="Liao H.-L."/>
            <person name="Looney B."/>
            <person name="Rojas-Flechas A."/>
            <person name="Nash J."/>
            <person name="Hameed K."/>
            <person name="Schadt C."/>
            <person name="Martin F."/>
            <person name="Crous P.W."/>
            <person name="Miettinen O."/>
            <person name="Magnuson J.K."/>
            <person name="Labbe J."/>
            <person name="Jacobson D."/>
            <person name="Doktycz M.J."/>
            <person name="Veneault-Fourrey C."/>
            <person name="Kuo A."/>
            <person name="Mondo S."/>
            <person name="Calhoun S."/>
            <person name="Riley R."/>
            <person name="Ohm R."/>
            <person name="LaButti K."/>
            <person name="Andreopoulos B."/>
            <person name="Pangilinan J."/>
            <person name="Nolan M."/>
            <person name="Tritt A."/>
            <person name="Clum A."/>
            <person name="Lipzen A."/>
            <person name="Daum C."/>
            <person name="Barry K."/>
            <person name="Grigoriev I.V."/>
            <person name="Vilgalys R."/>
        </authorList>
    </citation>
    <scope>NUCLEOTIDE SEQUENCE</scope>
    <source>
        <strain evidence="2">PMI_201</strain>
    </source>
</reference>
<accession>A0AAD4KYT5</accession>
<dbReference type="EMBL" id="JAJTJA010000005">
    <property type="protein sequence ID" value="KAH8699021.1"/>
    <property type="molecule type" value="Genomic_DNA"/>
</dbReference>
<dbReference type="GeneID" id="70252398"/>
<feature type="region of interest" description="Disordered" evidence="1">
    <location>
        <begin position="25"/>
        <end position="46"/>
    </location>
</feature>
<evidence type="ECO:0000256" key="1">
    <source>
        <dbReference type="SAM" id="MobiDB-lite"/>
    </source>
</evidence>
<evidence type="ECO:0000313" key="3">
    <source>
        <dbReference type="Proteomes" id="UP001201262"/>
    </source>
</evidence>
<sequence length="250" mass="27697">MDIKVDDIASVCTMDSKTEKQYYENVDGNNEQQLPPYPGYEDQNKHSFSKYPPQPYHTQAPSRTLRFKPTNIMHSAWEVTDEGAGNVLYKAKLKSLKNQMIIKTGSSPETEIATVKFHSFRPKIDISIQGQEITLPLKTKLQHKTTFNPLALQGTTLTWKSSSHLKTLDLDCFDENSMPVAKISVSTWAFKSDYRFEFYEGNTDNSPLLMDELVVTGLAMIHYVLNIYAATTGAAVAGASSASAAAAAAS</sequence>
<proteinExistence type="predicted"/>